<name>A0A9W8CJM4_9FUNG</name>
<evidence type="ECO:0000313" key="2">
    <source>
        <dbReference type="EMBL" id="KAJ1644443.1"/>
    </source>
</evidence>
<accession>A0A9W8CJM4</accession>
<keyword evidence="3" id="KW-1185">Reference proteome</keyword>
<dbReference type="PANTHER" id="PTHR47932">
    <property type="entry name" value="ATPASE EXPRESSION PROTEIN 3"/>
    <property type="match status" value="1"/>
</dbReference>
<keyword evidence="1" id="KW-0677">Repeat</keyword>
<dbReference type="Proteomes" id="UP001145021">
    <property type="component" value="Unassembled WGS sequence"/>
</dbReference>
<evidence type="ECO:0008006" key="4">
    <source>
        <dbReference type="Google" id="ProtNLM"/>
    </source>
</evidence>
<sequence>MRSVVIAACMHNTRRLLTAPAVSMAANSRSCLAAKQKLSRFLCTGSNAVDRTIRQLLTSGDRKQQEMIVQTEDDMTDSNSSDGLRDVGRRRAKHNIGRCSNASGPVQSRLKIRQRFAEKLESEYQDDLKALESASLSALPAAGQVSEQKHFLVRELISLLRRFNSTDIPSTADGCFIDEHGSEKTLLVEAAWQQYCKIKQHPEAAQIILQIPLASLGLLICELNFMSDGDSEYLVRFNRIVGIFRDFSELGHPITTPLLFSIYLRALNKLGNSQKVLQEVAEYRNMILGENKDDVLSASIVRQLIAAYFATRKPGLAMETFELIRKDPRYANIITPHIFATVISGTLRTRYLNSAMLGLITDELLDLLQTPVYHDSARTGILNELLHQANKHGSPADLFAIFERFASRDMPINYTTFGILLHSACGQETDARMLYRVYQLLVSRVSVYEKLSHHVFAVFINCFVRHERLDYAMMAVDGLRGHPTARLMPQHLSHVFAFFATHGMAKRSLDLFRQMVDVDGMQPTWTICVDVAKAIGRSDEISLNNCSSSDDVSNASEDSLLRALIKCGRNGHISQMFDLFDALRRRFPCSIMPFVAVLLQAHEIARRQASDATNFIGSDEFVSWMQQVRDEIVSGLETIRFPRNLYNMAISIFAILRDHDSVQQLYTHMTIAAGMEPNTRTFNVLLQSFARGHDFLTAENILLDIKYNKMHLNSASGLALIYASFAANCPHTAIDVYAYLVGRPLPLTDYVGFKEFVLNRPIDVYTVALVIKGLVQGGLIKEAVVVFDDAFVLLPFVPRQLLETLVSALEENSYFDFAHLCLKRFSKRVEDSQPGAKKESDGQDVCCASLSDTATPEHLPLSYFGYMLDRSEDKFDK</sequence>
<dbReference type="AlphaFoldDB" id="A0A9W8CJM4"/>
<dbReference type="EMBL" id="JANBOH010000165">
    <property type="protein sequence ID" value="KAJ1644443.1"/>
    <property type="molecule type" value="Genomic_DNA"/>
</dbReference>
<proteinExistence type="predicted"/>
<evidence type="ECO:0000313" key="3">
    <source>
        <dbReference type="Proteomes" id="UP001145021"/>
    </source>
</evidence>
<gene>
    <name evidence="2" type="ORF">LPJ64_003884</name>
</gene>
<organism evidence="2 3">
    <name type="scientific">Coemansia asiatica</name>
    <dbReference type="NCBI Taxonomy" id="1052880"/>
    <lineage>
        <taxon>Eukaryota</taxon>
        <taxon>Fungi</taxon>
        <taxon>Fungi incertae sedis</taxon>
        <taxon>Zoopagomycota</taxon>
        <taxon>Kickxellomycotina</taxon>
        <taxon>Kickxellomycetes</taxon>
        <taxon>Kickxellales</taxon>
        <taxon>Kickxellaceae</taxon>
        <taxon>Coemansia</taxon>
    </lineage>
</organism>
<dbReference type="InterPro" id="IPR011990">
    <property type="entry name" value="TPR-like_helical_dom_sf"/>
</dbReference>
<dbReference type="PANTHER" id="PTHR47932:SF44">
    <property type="entry name" value="MIOREX COMPLEX COMPONENT 1"/>
    <property type="match status" value="1"/>
</dbReference>
<evidence type="ECO:0000256" key="1">
    <source>
        <dbReference type="ARBA" id="ARBA00022737"/>
    </source>
</evidence>
<protein>
    <recommendedName>
        <fullName evidence="4">Pentatricopeptide repeat-containing protein</fullName>
    </recommendedName>
</protein>
<comment type="caution">
    <text evidence="2">The sequence shown here is derived from an EMBL/GenBank/DDBJ whole genome shotgun (WGS) entry which is preliminary data.</text>
</comment>
<reference evidence="2" key="1">
    <citation type="submission" date="2022-07" db="EMBL/GenBank/DDBJ databases">
        <title>Phylogenomic reconstructions and comparative analyses of Kickxellomycotina fungi.</title>
        <authorList>
            <person name="Reynolds N.K."/>
            <person name="Stajich J.E."/>
            <person name="Barry K."/>
            <person name="Grigoriev I.V."/>
            <person name="Crous P."/>
            <person name="Smith M.E."/>
        </authorList>
    </citation>
    <scope>NUCLEOTIDE SEQUENCE</scope>
    <source>
        <strain evidence="2">NBRC 105413</strain>
    </source>
</reference>
<dbReference type="Gene3D" id="1.25.40.10">
    <property type="entry name" value="Tetratricopeptide repeat domain"/>
    <property type="match status" value="2"/>
</dbReference>